<evidence type="ECO:0008006" key="5">
    <source>
        <dbReference type="Google" id="ProtNLM"/>
    </source>
</evidence>
<evidence type="ECO:0000313" key="4">
    <source>
        <dbReference type="Proteomes" id="UP001549076"/>
    </source>
</evidence>
<feature type="chain" id="PRO_5046986690" description="Oxidoreductase" evidence="2">
    <location>
        <begin position="24"/>
        <end position="169"/>
    </location>
</feature>
<comment type="caution">
    <text evidence="3">The sequence shown here is derived from an EMBL/GenBank/DDBJ whole genome shotgun (WGS) entry which is preliminary data.</text>
</comment>
<feature type="compositionally biased region" description="Gly residues" evidence="1">
    <location>
        <begin position="94"/>
        <end position="111"/>
    </location>
</feature>
<name>A0ABV2N0B2_9HYPH</name>
<feature type="signal peptide" evidence="2">
    <location>
        <begin position="1"/>
        <end position="23"/>
    </location>
</feature>
<protein>
    <recommendedName>
        <fullName evidence="5">Oxidoreductase</fullName>
    </recommendedName>
</protein>
<keyword evidence="2" id="KW-0732">Signal</keyword>
<organism evidence="3 4">
    <name type="scientific">Aquamicrobium terrae</name>
    <dbReference type="NCBI Taxonomy" id="1324945"/>
    <lineage>
        <taxon>Bacteria</taxon>
        <taxon>Pseudomonadati</taxon>
        <taxon>Pseudomonadota</taxon>
        <taxon>Alphaproteobacteria</taxon>
        <taxon>Hyphomicrobiales</taxon>
        <taxon>Phyllobacteriaceae</taxon>
        <taxon>Aquamicrobium</taxon>
    </lineage>
</organism>
<feature type="compositionally biased region" description="Polar residues" evidence="1">
    <location>
        <begin position="70"/>
        <end position="82"/>
    </location>
</feature>
<dbReference type="EMBL" id="JBEPML010000008">
    <property type="protein sequence ID" value="MET3792490.1"/>
    <property type="molecule type" value="Genomic_DNA"/>
</dbReference>
<keyword evidence="4" id="KW-1185">Reference proteome</keyword>
<evidence type="ECO:0000256" key="1">
    <source>
        <dbReference type="SAM" id="MobiDB-lite"/>
    </source>
</evidence>
<accession>A0ABV2N0B2</accession>
<gene>
    <name evidence="3" type="ORF">ABID37_002707</name>
</gene>
<reference evidence="3 4" key="1">
    <citation type="submission" date="2024-06" db="EMBL/GenBank/DDBJ databases">
        <title>Genomic Encyclopedia of Type Strains, Phase IV (KMG-IV): sequencing the most valuable type-strain genomes for metagenomic binning, comparative biology and taxonomic classification.</title>
        <authorList>
            <person name="Goeker M."/>
        </authorList>
    </citation>
    <scope>NUCLEOTIDE SEQUENCE [LARGE SCALE GENOMIC DNA]</scope>
    <source>
        <strain evidence="3 4">DSM 27865</strain>
    </source>
</reference>
<feature type="region of interest" description="Disordered" evidence="1">
    <location>
        <begin position="27"/>
        <end position="169"/>
    </location>
</feature>
<dbReference type="Proteomes" id="UP001549076">
    <property type="component" value="Unassembled WGS sequence"/>
</dbReference>
<proteinExistence type="predicted"/>
<evidence type="ECO:0000313" key="3">
    <source>
        <dbReference type="EMBL" id="MET3792490.1"/>
    </source>
</evidence>
<dbReference type="RefSeq" id="WP_354195551.1">
    <property type="nucleotide sequence ID" value="NZ_JBEPML010000008.1"/>
</dbReference>
<evidence type="ECO:0000256" key="2">
    <source>
        <dbReference type="SAM" id="SignalP"/>
    </source>
</evidence>
<sequence>MNRFLQGTSLAGAVLLTASLAIAQPAASDTEAGKAGTPRGDCVDLSDGPPRTGSTEEMDAALTQDGKTAASGQDGATQSGSETEPAAGADSGTKPGGAGSSGWTGGTGGSDIGTSQTEELDSSPQQDHPAVASGLDPISGETAATGPQGPAKPDATPTDGTDKQAAADC</sequence>